<reference evidence="3 4" key="1">
    <citation type="submission" date="2023-11" db="EMBL/GenBank/DDBJ databases">
        <title>Halocaridina rubra genome assembly.</title>
        <authorList>
            <person name="Smith C."/>
        </authorList>
    </citation>
    <scope>NUCLEOTIDE SEQUENCE [LARGE SCALE GENOMIC DNA]</scope>
    <source>
        <strain evidence="3">EP-1</strain>
        <tissue evidence="3">Whole</tissue>
    </source>
</reference>
<protein>
    <submittedName>
        <fullName evidence="3">Uncharacterized protein</fullName>
    </submittedName>
</protein>
<keyword evidence="2" id="KW-1133">Transmembrane helix</keyword>
<dbReference type="AlphaFoldDB" id="A0AAN8XD07"/>
<name>A0AAN8XD07_HALRR</name>
<proteinExistence type="predicted"/>
<keyword evidence="4" id="KW-1185">Reference proteome</keyword>
<feature type="compositionally biased region" description="Polar residues" evidence="1">
    <location>
        <begin position="302"/>
        <end position="314"/>
    </location>
</feature>
<feature type="region of interest" description="Disordered" evidence="1">
    <location>
        <begin position="299"/>
        <end position="341"/>
    </location>
</feature>
<feature type="region of interest" description="Disordered" evidence="1">
    <location>
        <begin position="130"/>
        <end position="150"/>
    </location>
</feature>
<evidence type="ECO:0000256" key="1">
    <source>
        <dbReference type="SAM" id="MobiDB-lite"/>
    </source>
</evidence>
<comment type="caution">
    <text evidence="3">The sequence shown here is derived from an EMBL/GenBank/DDBJ whole genome shotgun (WGS) entry which is preliminary data.</text>
</comment>
<organism evidence="3 4">
    <name type="scientific">Halocaridina rubra</name>
    <name type="common">Hawaiian red shrimp</name>
    <dbReference type="NCBI Taxonomy" id="373956"/>
    <lineage>
        <taxon>Eukaryota</taxon>
        <taxon>Metazoa</taxon>
        <taxon>Ecdysozoa</taxon>
        <taxon>Arthropoda</taxon>
        <taxon>Crustacea</taxon>
        <taxon>Multicrustacea</taxon>
        <taxon>Malacostraca</taxon>
        <taxon>Eumalacostraca</taxon>
        <taxon>Eucarida</taxon>
        <taxon>Decapoda</taxon>
        <taxon>Pleocyemata</taxon>
        <taxon>Caridea</taxon>
        <taxon>Atyoidea</taxon>
        <taxon>Atyidae</taxon>
        <taxon>Halocaridina</taxon>
    </lineage>
</organism>
<dbReference type="Proteomes" id="UP001381693">
    <property type="component" value="Unassembled WGS sequence"/>
</dbReference>
<dbReference type="EMBL" id="JAXCGZ010005713">
    <property type="protein sequence ID" value="KAK7081062.1"/>
    <property type="molecule type" value="Genomic_DNA"/>
</dbReference>
<feature type="compositionally biased region" description="Basic and acidic residues" evidence="1">
    <location>
        <begin position="329"/>
        <end position="341"/>
    </location>
</feature>
<evidence type="ECO:0000256" key="2">
    <source>
        <dbReference type="SAM" id="Phobius"/>
    </source>
</evidence>
<feature type="transmembrane region" description="Helical" evidence="2">
    <location>
        <begin position="42"/>
        <end position="65"/>
    </location>
</feature>
<evidence type="ECO:0000313" key="4">
    <source>
        <dbReference type="Proteomes" id="UP001381693"/>
    </source>
</evidence>
<evidence type="ECO:0000313" key="3">
    <source>
        <dbReference type="EMBL" id="KAK7081062.1"/>
    </source>
</evidence>
<feature type="region of interest" description="Disordered" evidence="1">
    <location>
        <begin position="158"/>
        <end position="177"/>
    </location>
</feature>
<keyword evidence="2" id="KW-0472">Membrane</keyword>
<feature type="transmembrane region" description="Helical" evidence="2">
    <location>
        <begin position="17"/>
        <end position="36"/>
    </location>
</feature>
<sequence length="341" mass="36719">MAASTEDSKCCGLKEKLLLLLGTTGFPFLALLVALSMDALAIVFHIIPMLIFFVILTVFFGYTVLYNIYHFCKGTLDEVYNSRDSNEEVMQPTTPEILSAEALRGKAIENDPPPAYSELNSFNYPPPPPAVEPGFDLSSPGPSVPPYPLPGPSSYSLSMSMEKGSSAADCSETSTNMTETHVPPYSFPGPNSSSMSSCLEKRVSTTVWPSDDAKSSSFVPGAPDENLVFQEPEQFSVNGELTKACDKNITKRSSTVPGATEEKYIIQVPGQSSMKSVSAICPNDTTKTSACLPELFDEKPTYQGSDQGFVTSSPAIGASYMPSAPPEMPSHEFKNKDPPLV</sequence>
<accession>A0AAN8XD07</accession>
<gene>
    <name evidence="3" type="ORF">SK128_007692</name>
</gene>
<keyword evidence="2" id="KW-0812">Transmembrane</keyword>